<gene>
    <name evidence="1" type="ORF">GCM10011378_13810</name>
</gene>
<organism evidence="1 2">
    <name type="scientific">Hymenobacter glacieicola</name>
    <dbReference type="NCBI Taxonomy" id="1562124"/>
    <lineage>
        <taxon>Bacteria</taxon>
        <taxon>Pseudomonadati</taxon>
        <taxon>Bacteroidota</taxon>
        <taxon>Cytophagia</taxon>
        <taxon>Cytophagales</taxon>
        <taxon>Hymenobacteraceae</taxon>
        <taxon>Hymenobacter</taxon>
    </lineage>
</organism>
<keyword evidence="2" id="KW-1185">Reference proteome</keyword>
<evidence type="ECO:0000313" key="2">
    <source>
        <dbReference type="Proteomes" id="UP000601361"/>
    </source>
</evidence>
<evidence type="ECO:0000313" key="1">
    <source>
        <dbReference type="EMBL" id="GGG38759.1"/>
    </source>
</evidence>
<reference evidence="2" key="1">
    <citation type="journal article" date="2019" name="Int. J. Syst. Evol. Microbiol.">
        <title>The Global Catalogue of Microorganisms (GCM) 10K type strain sequencing project: providing services to taxonomists for standard genome sequencing and annotation.</title>
        <authorList>
            <consortium name="The Broad Institute Genomics Platform"/>
            <consortium name="The Broad Institute Genome Sequencing Center for Infectious Disease"/>
            <person name="Wu L."/>
            <person name="Ma J."/>
        </authorList>
    </citation>
    <scope>NUCLEOTIDE SEQUENCE [LARGE SCALE GENOMIC DNA]</scope>
    <source>
        <strain evidence="2">CGMCC 1.12990</strain>
    </source>
</reference>
<protein>
    <submittedName>
        <fullName evidence="1">Uncharacterized protein</fullName>
    </submittedName>
</protein>
<accession>A0ABQ1WNH8</accession>
<dbReference type="EMBL" id="BMGS01000003">
    <property type="protein sequence ID" value="GGG38759.1"/>
    <property type="molecule type" value="Genomic_DNA"/>
</dbReference>
<proteinExistence type="predicted"/>
<sequence>MLPATMFANYEIDFAKLNLNWLHSVSIELDEITNLLEVAERAHTYLQVNGQIEMVGYTNRRKFISVIFTINGPKLVVHDVELPRYETIQDVILRRLAEEPDQPLDEREDF</sequence>
<dbReference type="Proteomes" id="UP000601361">
    <property type="component" value="Unassembled WGS sequence"/>
</dbReference>
<comment type="caution">
    <text evidence="1">The sequence shown here is derived from an EMBL/GenBank/DDBJ whole genome shotgun (WGS) entry which is preliminary data.</text>
</comment>
<name>A0ABQ1WNH8_9BACT</name>